<dbReference type="PANTHER" id="PTHR40448:SF1">
    <property type="entry name" value="TWO-COMPONENT SENSOR HISTIDINE KINASE"/>
    <property type="match status" value="1"/>
</dbReference>
<dbReference type="PANTHER" id="PTHR40448">
    <property type="entry name" value="TWO-COMPONENT SENSOR HISTIDINE KINASE"/>
    <property type="match status" value="1"/>
</dbReference>
<dbReference type="SUPFAM" id="SSF55874">
    <property type="entry name" value="ATPase domain of HSP90 chaperone/DNA topoisomerase II/histidine kinase"/>
    <property type="match status" value="1"/>
</dbReference>
<gene>
    <name evidence="3" type="ORF">SAMN05421659_112131</name>
</gene>
<proteinExistence type="predicted"/>
<dbReference type="Proteomes" id="UP000199701">
    <property type="component" value="Unassembled WGS sequence"/>
</dbReference>
<feature type="transmembrane region" description="Helical" evidence="1">
    <location>
        <begin position="58"/>
        <end position="77"/>
    </location>
</feature>
<dbReference type="STRING" id="99656.SAMN05421659_112131"/>
<dbReference type="Pfam" id="PF14501">
    <property type="entry name" value="HATPase_c_5"/>
    <property type="match status" value="1"/>
</dbReference>
<dbReference type="EMBL" id="FOJI01000012">
    <property type="protein sequence ID" value="SEW36761.1"/>
    <property type="molecule type" value="Genomic_DNA"/>
</dbReference>
<dbReference type="OrthoDB" id="9813149at2"/>
<feature type="transmembrane region" description="Helical" evidence="1">
    <location>
        <begin position="35"/>
        <end position="52"/>
    </location>
</feature>
<keyword evidence="1" id="KW-0812">Transmembrane</keyword>
<keyword evidence="1" id="KW-0472">Membrane</keyword>
<sequence>MNIVMLLANSLVIIFEIYLYFDFSSDFLKRRPITNNVKIIVLLIWVSIIYITSTFDNLFLNLFVIPCIYFGISFIIFASDLLNRCRYTLIFFSIVSGVEGCFYIVLDIIVSRINIEIIYSRSDMIGYILIIKMVTLVVIKFLKNQMGYPSNRMVKNMIIYILPLPISTFLIYGGLFYLKLYSSILVEAKGVLVLGSVGILFSNTLVFYTFRRLKEAMNRANSLELEQMKEKLHIIYYEKLKEKNIEHSQIIHNLNYYFETIGRLANDNQCNGILKILEGIEIKIQDIHIHSYCTNIILNAILTEKSQQAKMLDIKFHIFVEPMLNVDTIKDIDLISVFGNLITNAIEATQKCEGKYIKMQLYMTNKNKFIIFKLENTYEVSPKRKGLIFETTKNNKEKHGIGIEHTRKILESYGGYLNIDLQESICNITAMFST</sequence>
<dbReference type="InterPro" id="IPR032834">
    <property type="entry name" value="NatK-like_C"/>
</dbReference>
<evidence type="ECO:0000256" key="1">
    <source>
        <dbReference type="SAM" id="Phobius"/>
    </source>
</evidence>
<evidence type="ECO:0000313" key="3">
    <source>
        <dbReference type="EMBL" id="SEW36761.1"/>
    </source>
</evidence>
<feature type="transmembrane region" description="Helical" evidence="1">
    <location>
        <begin position="89"/>
        <end position="113"/>
    </location>
</feature>
<evidence type="ECO:0000259" key="2">
    <source>
        <dbReference type="Pfam" id="PF14501"/>
    </source>
</evidence>
<name>A0A1I0R9A1_9FIRM</name>
<reference evidence="3 4" key="1">
    <citation type="submission" date="2016-10" db="EMBL/GenBank/DDBJ databases">
        <authorList>
            <person name="de Groot N.N."/>
        </authorList>
    </citation>
    <scope>NUCLEOTIDE SEQUENCE [LARGE SCALE GENOMIC DNA]</scope>
    <source>
        <strain evidence="3 4">DSM 9179</strain>
    </source>
</reference>
<keyword evidence="4" id="KW-1185">Reference proteome</keyword>
<evidence type="ECO:0000313" key="4">
    <source>
        <dbReference type="Proteomes" id="UP000199701"/>
    </source>
</evidence>
<feature type="transmembrane region" description="Helical" evidence="1">
    <location>
        <begin position="154"/>
        <end position="178"/>
    </location>
</feature>
<feature type="transmembrane region" description="Helical" evidence="1">
    <location>
        <begin position="190"/>
        <end position="210"/>
    </location>
</feature>
<feature type="domain" description="Sensor histidine kinase NatK-like C-terminal" evidence="2">
    <location>
        <begin position="331"/>
        <end position="425"/>
    </location>
</feature>
<dbReference type="GO" id="GO:0042802">
    <property type="term" value="F:identical protein binding"/>
    <property type="evidence" value="ECO:0007669"/>
    <property type="project" value="TreeGrafter"/>
</dbReference>
<accession>A0A1I0R9A1</accession>
<feature type="transmembrane region" description="Helical" evidence="1">
    <location>
        <begin position="6"/>
        <end position="23"/>
    </location>
</feature>
<keyword evidence="1" id="KW-1133">Transmembrane helix</keyword>
<dbReference type="AlphaFoldDB" id="A0A1I0R9A1"/>
<dbReference type="InterPro" id="IPR036890">
    <property type="entry name" value="HATPase_C_sf"/>
</dbReference>
<protein>
    <submittedName>
        <fullName evidence="3">GHKL domain-containing protein</fullName>
    </submittedName>
</protein>
<feature type="transmembrane region" description="Helical" evidence="1">
    <location>
        <begin position="125"/>
        <end position="142"/>
    </location>
</feature>
<organism evidence="3 4">
    <name type="scientific">[Clostridium] fimetarium</name>
    <dbReference type="NCBI Taxonomy" id="99656"/>
    <lineage>
        <taxon>Bacteria</taxon>
        <taxon>Bacillati</taxon>
        <taxon>Bacillota</taxon>
        <taxon>Clostridia</taxon>
        <taxon>Lachnospirales</taxon>
        <taxon>Lachnospiraceae</taxon>
    </lineage>
</organism>
<dbReference type="Gene3D" id="3.30.565.10">
    <property type="entry name" value="Histidine kinase-like ATPase, C-terminal domain"/>
    <property type="match status" value="1"/>
</dbReference>